<dbReference type="SMART" id="SM00267">
    <property type="entry name" value="GGDEF"/>
    <property type="match status" value="1"/>
</dbReference>
<keyword evidence="7" id="KW-0378">Hydrolase</keyword>
<dbReference type="Gene3D" id="3.30.450.20">
    <property type="entry name" value="PAS domain"/>
    <property type="match status" value="1"/>
</dbReference>
<dbReference type="GO" id="GO:0052621">
    <property type="term" value="F:diguanylate cyclase activity"/>
    <property type="evidence" value="ECO:0007669"/>
    <property type="project" value="UniProtKB-EC"/>
</dbReference>
<dbReference type="InterPro" id="IPR037522">
    <property type="entry name" value="HD_GYP_dom"/>
</dbReference>
<dbReference type="PANTHER" id="PTHR45138">
    <property type="entry name" value="REGULATORY COMPONENTS OF SENSORY TRANSDUCTION SYSTEM"/>
    <property type="match status" value="1"/>
</dbReference>
<evidence type="ECO:0000256" key="2">
    <source>
        <dbReference type="ARBA" id="ARBA00034247"/>
    </source>
</evidence>
<evidence type="ECO:0000259" key="6">
    <source>
        <dbReference type="PROSITE" id="PS51832"/>
    </source>
</evidence>
<dbReference type="KEGG" id="psl:Psta_4015"/>
<accession>D2R258</accession>
<dbReference type="Pfam" id="PF13487">
    <property type="entry name" value="HD_5"/>
    <property type="match status" value="1"/>
</dbReference>
<dbReference type="PROSITE" id="PS50112">
    <property type="entry name" value="PAS"/>
    <property type="match status" value="1"/>
</dbReference>
<evidence type="ECO:0000313" key="7">
    <source>
        <dbReference type="EMBL" id="ADB18669.1"/>
    </source>
</evidence>
<dbReference type="eggNOG" id="COG3706">
    <property type="taxonomic scope" value="Bacteria"/>
</dbReference>
<dbReference type="OrthoDB" id="9759601at2"/>
<dbReference type="EMBL" id="CP001848">
    <property type="protein sequence ID" value="ADB18669.1"/>
    <property type="molecule type" value="Genomic_DNA"/>
</dbReference>
<evidence type="ECO:0000256" key="1">
    <source>
        <dbReference type="ARBA" id="ARBA00012528"/>
    </source>
</evidence>
<dbReference type="SMART" id="SM00091">
    <property type="entry name" value="PAS"/>
    <property type="match status" value="1"/>
</dbReference>
<dbReference type="InterPro" id="IPR029787">
    <property type="entry name" value="Nucleotide_cyclase"/>
</dbReference>
<dbReference type="InterPro" id="IPR000160">
    <property type="entry name" value="GGDEF_dom"/>
</dbReference>
<dbReference type="Gene3D" id="1.10.3210.10">
    <property type="entry name" value="Hypothetical protein af1432"/>
    <property type="match status" value="1"/>
</dbReference>
<feature type="region of interest" description="Disordered" evidence="3">
    <location>
        <begin position="1"/>
        <end position="20"/>
    </location>
</feature>
<dbReference type="GO" id="GO:0043709">
    <property type="term" value="P:cell adhesion involved in single-species biofilm formation"/>
    <property type="evidence" value="ECO:0007669"/>
    <property type="project" value="TreeGrafter"/>
</dbReference>
<dbReference type="NCBIfam" id="TIGR00254">
    <property type="entry name" value="GGDEF"/>
    <property type="match status" value="1"/>
</dbReference>
<feature type="domain" description="HD-GYP" evidence="6">
    <location>
        <begin position="57"/>
        <end position="252"/>
    </location>
</feature>
<dbReference type="AlphaFoldDB" id="D2R258"/>
<dbReference type="SUPFAM" id="SSF55785">
    <property type="entry name" value="PYP-like sensor domain (PAS domain)"/>
    <property type="match status" value="1"/>
</dbReference>
<dbReference type="FunFam" id="3.30.70.270:FF:000001">
    <property type="entry name" value="Diguanylate cyclase domain protein"/>
    <property type="match status" value="1"/>
</dbReference>
<dbReference type="CDD" id="cd01949">
    <property type="entry name" value="GGDEF"/>
    <property type="match status" value="1"/>
</dbReference>
<dbReference type="SUPFAM" id="SSF55073">
    <property type="entry name" value="Nucleotide cyclase"/>
    <property type="match status" value="1"/>
</dbReference>
<dbReference type="PROSITE" id="PS50887">
    <property type="entry name" value="GGDEF"/>
    <property type="match status" value="1"/>
</dbReference>
<dbReference type="Pfam" id="PF00990">
    <property type="entry name" value="GGDEF"/>
    <property type="match status" value="1"/>
</dbReference>
<feature type="domain" description="GGDEF" evidence="5">
    <location>
        <begin position="450"/>
        <end position="581"/>
    </location>
</feature>
<dbReference type="InterPro" id="IPR050469">
    <property type="entry name" value="Diguanylate_Cyclase"/>
</dbReference>
<evidence type="ECO:0000259" key="4">
    <source>
        <dbReference type="PROSITE" id="PS50112"/>
    </source>
</evidence>
<sequence>MEPTLPDSRHATSETSRQNTLEQADANLATVSSLLSTLTSEVDVAQDSADLAFENRLVQVRLGLASGLFGALRARHAPTAAHCLRVALGCSAWSASLSLAEEQRDSIEVGALLHDVGKIGIPDHILLKPGKLSPEEYLTVEQHRRVGLGILSHCCASGDVLAIVQHSGAWFDGSRDGYNLSGDDLPMGARMVSIVDAFDAMTTDQIYRRAMSRERALAELFEFAGTQFDPQLVQDFCAYISSESASLPGAVARRWLKQLSPENSNEFWRLEYRAPAAPSTNTCDAVFQHKLLESMHDAVIFVDNNLQIVHWNRAAERLTGIAASSIEHKKWSPSLVSLRDEKERLIDDPECPVIQAIKNGVQTVRRLSVTGRNGQRVDIDAHLVPVHGKNGLMHGAAVLLHDASSRITLEQRVQTLHEKATRDPLTQVANRAEFDEIHATYVQSHRDRRLPFSLIICDIDYFKRINDNFGHQAGDEVLQSFAALLRRHTRPGDLVARYGGEEFVLLCIDCDNTAATRRAEELRRELAEFPMAALGNKSITASFGVTELQNGDTPETMLRRADRALYQAKESGRNTVIQLGSGIDGEEPAPRATGWLSWLRGTTPDQLLSRTLVTSVPLNVVVEKMRGFMADHHAEIVSIAESHLTLRIDGENTPFLRRNSDRPVPFFIEMKFSEATVPAEGRGNPTSRTIVHVTIRPHRSRDRRRRDAIERAGQLLLSLKSYLVAQEVRGPSDLTVIPNTKVAPTTAETPSPTTTEVEVVAKLAQDAPKARSFFSWGSK</sequence>
<dbReference type="InterPro" id="IPR000014">
    <property type="entry name" value="PAS"/>
</dbReference>
<feature type="domain" description="PAS" evidence="4">
    <location>
        <begin position="290"/>
        <end position="326"/>
    </location>
</feature>
<gene>
    <name evidence="7" type="ordered locus">Psta_4015</name>
</gene>
<dbReference type="PROSITE" id="PS51832">
    <property type="entry name" value="HD_GYP"/>
    <property type="match status" value="1"/>
</dbReference>
<dbReference type="GO" id="GO:0006355">
    <property type="term" value="P:regulation of DNA-templated transcription"/>
    <property type="evidence" value="ECO:0007669"/>
    <property type="project" value="InterPro"/>
</dbReference>
<dbReference type="InterPro" id="IPR003607">
    <property type="entry name" value="HD/PDEase_dom"/>
</dbReference>
<proteinExistence type="predicted"/>
<dbReference type="CDD" id="cd00130">
    <property type="entry name" value="PAS"/>
    <property type="match status" value="1"/>
</dbReference>
<evidence type="ECO:0000259" key="5">
    <source>
        <dbReference type="PROSITE" id="PS50887"/>
    </source>
</evidence>
<organism evidence="7 8">
    <name type="scientific">Pirellula staleyi (strain ATCC 27377 / DSM 6068 / ICPB 4128)</name>
    <name type="common">Pirella staleyi</name>
    <dbReference type="NCBI Taxonomy" id="530564"/>
    <lineage>
        <taxon>Bacteria</taxon>
        <taxon>Pseudomonadati</taxon>
        <taxon>Planctomycetota</taxon>
        <taxon>Planctomycetia</taxon>
        <taxon>Pirellulales</taxon>
        <taxon>Pirellulaceae</taxon>
        <taxon>Pirellula</taxon>
    </lineage>
</organism>
<dbReference type="PANTHER" id="PTHR45138:SF9">
    <property type="entry name" value="DIGUANYLATE CYCLASE DGCM-RELATED"/>
    <property type="match status" value="1"/>
</dbReference>
<dbReference type="STRING" id="530564.Psta_4015"/>
<dbReference type="NCBIfam" id="TIGR00229">
    <property type="entry name" value="sensory_box"/>
    <property type="match status" value="1"/>
</dbReference>
<dbReference type="GO" id="GO:0005886">
    <property type="term" value="C:plasma membrane"/>
    <property type="evidence" value="ECO:0007669"/>
    <property type="project" value="TreeGrafter"/>
</dbReference>
<dbReference type="HOGENOM" id="CLU_398935_0_0_0"/>
<protein>
    <recommendedName>
        <fullName evidence="1">diguanylate cyclase</fullName>
        <ecNumber evidence="1">2.7.7.65</ecNumber>
    </recommendedName>
</protein>
<dbReference type="SMART" id="SM00471">
    <property type="entry name" value="HDc"/>
    <property type="match status" value="1"/>
</dbReference>
<dbReference type="SUPFAM" id="SSF109604">
    <property type="entry name" value="HD-domain/PDEase-like"/>
    <property type="match status" value="1"/>
</dbReference>
<evidence type="ECO:0000256" key="3">
    <source>
        <dbReference type="SAM" id="MobiDB-lite"/>
    </source>
</evidence>
<dbReference type="eggNOG" id="COG3437">
    <property type="taxonomic scope" value="Bacteria"/>
</dbReference>
<dbReference type="InterPro" id="IPR035965">
    <property type="entry name" value="PAS-like_dom_sf"/>
</dbReference>
<reference evidence="7 8" key="1">
    <citation type="journal article" date="2009" name="Stand. Genomic Sci.">
        <title>Complete genome sequence of Pirellula staleyi type strain (ATCC 27377).</title>
        <authorList>
            <person name="Clum A."/>
            <person name="Tindall B.J."/>
            <person name="Sikorski J."/>
            <person name="Ivanova N."/>
            <person name="Mavrommatis K."/>
            <person name="Lucas S."/>
            <person name="Glavina del Rio T."/>
            <person name="Nolan M."/>
            <person name="Chen F."/>
            <person name="Tice H."/>
            <person name="Pitluck S."/>
            <person name="Cheng J.F."/>
            <person name="Chertkov O."/>
            <person name="Brettin T."/>
            <person name="Han C."/>
            <person name="Detter J.C."/>
            <person name="Kuske C."/>
            <person name="Bruce D."/>
            <person name="Goodwin L."/>
            <person name="Ovchinikova G."/>
            <person name="Pati A."/>
            <person name="Mikhailova N."/>
            <person name="Chen A."/>
            <person name="Palaniappan K."/>
            <person name="Land M."/>
            <person name="Hauser L."/>
            <person name="Chang Y.J."/>
            <person name="Jeffries C.D."/>
            <person name="Chain P."/>
            <person name="Rohde M."/>
            <person name="Goker M."/>
            <person name="Bristow J."/>
            <person name="Eisen J.A."/>
            <person name="Markowitz V."/>
            <person name="Hugenholtz P."/>
            <person name="Kyrpides N.C."/>
            <person name="Klenk H.P."/>
            <person name="Lapidus A."/>
        </authorList>
    </citation>
    <scope>NUCLEOTIDE SEQUENCE [LARGE SCALE GENOMIC DNA]</scope>
    <source>
        <strain evidence="8">ATCC 27377 / DSM 6068 / ICPB 4128</strain>
    </source>
</reference>
<dbReference type="Pfam" id="PF00989">
    <property type="entry name" value="PAS"/>
    <property type="match status" value="1"/>
</dbReference>
<dbReference type="GO" id="GO:1902201">
    <property type="term" value="P:negative regulation of bacterial-type flagellum-dependent cell motility"/>
    <property type="evidence" value="ECO:0007669"/>
    <property type="project" value="TreeGrafter"/>
</dbReference>
<dbReference type="EC" id="2.7.7.65" evidence="1"/>
<dbReference type="CDD" id="cd00077">
    <property type="entry name" value="HDc"/>
    <property type="match status" value="1"/>
</dbReference>
<dbReference type="InterPro" id="IPR043128">
    <property type="entry name" value="Rev_trsase/Diguanyl_cyclase"/>
</dbReference>
<name>D2R258_PIRSD</name>
<dbReference type="InterPro" id="IPR013767">
    <property type="entry name" value="PAS_fold"/>
</dbReference>
<dbReference type="Proteomes" id="UP000001887">
    <property type="component" value="Chromosome"/>
</dbReference>
<evidence type="ECO:0000313" key="8">
    <source>
        <dbReference type="Proteomes" id="UP000001887"/>
    </source>
</evidence>
<comment type="catalytic activity">
    <reaction evidence="2">
        <text>2 GTP = 3',3'-c-di-GMP + 2 diphosphate</text>
        <dbReference type="Rhea" id="RHEA:24898"/>
        <dbReference type="ChEBI" id="CHEBI:33019"/>
        <dbReference type="ChEBI" id="CHEBI:37565"/>
        <dbReference type="ChEBI" id="CHEBI:58805"/>
        <dbReference type="EC" id="2.7.7.65"/>
    </reaction>
</comment>
<dbReference type="Gene3D" id="3.30.70.270">
    <property type="match status" value="1"/>
</dbReference>
<dbReference type="GO" id="GO:0016787">
    <property type="term" value="F:hydrolase activity"/>
    <property type="evidence" value="ECO:0007669"/>
    <property type="project" value="UniProtKB-KW"/>
</dbReference>
<keyword evidence="8" id="KW-1185">Reference proteome</keyword>